<dbReference type="Pfam" id="PF01144">
    <property type="entry name" value="CoA_trans"/>
    <property type="match status" value="1"/>
</dbReference>
<dbReference type="RefSeq" id="WP_140187505.1">
    <property type="nucleotide sequence ID" value="NZ_VENO01000007.1"/>
</dbReference>
<sequence>MRDKLTTLPQAAQKIQDGMLIASGGNSLVRSPVAFGIELAKLKRKNLKHCAAAPGLLADILCADGAIDTVYFGFTSFETEYGLAVGMRKGVQAGEIRPVEGACAAIIEALKAGAKGVPFHPVAGMWGSDLIGANPDFYFVTESPIDKIKVVCVKALVPDYAILHVQEADIYGNARILGPEFQDKIMSRAAKHTIITTERIVDTQSFIDRPKETTIPHFLVDAVIHVPKGAKPGTCYNEYEFPDASLMNSYLSAVKDDDLPAYIVQYQKEGVLI</sequence>
<comment type="caution">
    <text evidence="1">The sequence shown here is derived from an EMBL/GenBank/DDBJ whole genome shotgun (WGS) entry which is preliminary data.</text>
</comment>
<reference evidence="1 2" key="1">
    <citation type="submission" date="2019-06" db="EMBL/GenBank/DDBJ databases">
        <title>Description Trichococcus psychrophilus sp. nov., isolated from a cold spring, by genomic and phenotypic analyses.</title>
        <authorList>
            <person name="Zakharyuk A."/>
        </authorList>
    </citation>
    <scope>NUCLEOTIDE SEQUENCE [LARGE SCALE GENOMIC DNA]</scope>
    <source>
        <strain evidence="1 2">SKBG</strain>
    </source>
</reference>
<dbReference type="SUPFAM" id="SSF100950">
    <property type="entry name" value="NagB/RpiA/CoA transferase-like"/>
    <property type="match status" value="1"/>
</dbReference>
<keyword evidence="1" id="KW-0808">Transferase</keyword>
<gene>
    <name evidence="1" type="ORF">FHK04_14495</name>
</gene>
<dbReference type="SMART" id="SM00882">
    <property type="entry name" value="CoA_trans"/>
    <property type="match status" value="1"/>
</dbReference>
<evidence type="ECO:0000313" key="1">
    <source>
        <dbReference type="EMBL" id="TNV67847.1"/>
    </source>
</evidence>
<accession>A0A5C5E4P7</accession>
<keyword evidence="2" id="KW-1185">Reference proteome</keyword>
<dbReference type="Proteomes" id="UP000313395">
    <property type="component" value="Unassembled WGS sequence"/>
</dbReference>
<dbReference type="AlphaFoldDB" id="A0A5C5E4P7"/>
<dbReference type="GO" id="GO:0008410">
    <property type="term" value="F:CoA-transferase activity"/>
    <property type="evidence" value="ECO:0007669"/>
    <property type="project" value="InterPro"/>
</dbReference>
<protein>
    <submittedName>
        <fullName evidence="1">CoA transferase subunit A</fullName>
    </submittedName>
</protein>
<dbReference type="Gene3D" id="3.30.30.40">
    <property type="match status" value="1"/>
</dbReference>
<dbReference type="Gene3D" id="3.40.1080.10">
    <property type="entry name" value="Glutaconate Coenzyme A-transferase"/>
    <property type="match status" value="1"/>
</dbReference>
<dbReference type="InterPro" id="IPR037171">
    <property type="entry name" value="NagB/RpiA_transferase-like"/>
</dbReference>
<evidence type="ECO:0000313" key="2">
    <source>
        <dbReference type="Proteomes" id="UP000313395"/>
    </source>
</evidence>
<name>A0A5C5E4P7_9LACT</name>
<organism evidence="1 2">
    <name type="scientific">Trichococcus shcherbakoviae subsp. psychrophilus</name>
    <dbReference type="NCBI Taxonomy" id="2585775"/>
    <lineage>
        <taxon>Bacteria</taxon>
        <taxon>Bacillati</taxon>
        <taxon>Bacillota</taxon>
        <taxon>Bacilli</taxon>
        <taxon>Lactobacillales</taxon>
        <taxon>Carnobacteriaceae</taxon>
        <taxon>Trichococcus</taxon>
    </lineage>
</organism>
<dbReference type="InterPro" id="IPR004165">
    <property type="entry name" value="CoA_trans_fam_I"/>
</dbReference>
<proteinExistence type="predicted"/>
<dbReference type="EMBL" id="VENO01000007">
    <property type="protein sequence ID" value="TNV67847.1"/>
    <property type="molecule type" value="Genomic_DNA"/>
</dbReference>